<proteinExistence type="predicted"/>
<dbReference type="OrthoDB" id="3353747at2759"/>
<evidence type="ECO:0000256" key="1">
    <source>
        <dbReference type="SAM" id="MobiDB-lite"/>
    </source>
</evidence>
<reference evidence="3" key="1">
    <citation type="journal article" date="2017" name="Nucleic Acids Res.">
        <title>Proteogenomics produces comprehensive and highly accurate protein-coding gene annotation in a complete genome assembly of Malassezia sympodialis.</title>
        <authorList>
            <person name="Zhu Y."/>
            <person name="Engstroem P.G."/>
            <person name="Tellgren-Roth C."/>
            <person name="Baudo C.D."/>
            <person name="Kennell J.C."/>
            <person name="Sun S."/>
            <person name="Billmyre R.B."/>
            <person name="Schroeder M.S."/>
            <person name="Andersson A."/>
            <person name="Holm T."/>
            <person name="Sigurgeirsson B."/>
            <person name="Wu G."/>
            <person name="Sankaranarayanan S.R."/>
            <person name="Siddharthan R."/>
            <person name="Sanyal K."/>
            <person name="Lundeberg J."/>
            <person name="Nystedt B."/>
            <person name="Boekhout T."/>
            <person name="Dawson T.L. Jr."/>
            <person name="Heitman J."/>
            <person name="Scheynius A."/>
            <person name="Lehtioe J."/>
        </authorList>
    </citation>
    <scope>NUCLEOTIDE SEQUENCE [LARGE SCALE GENOMIC DNA]</scope>
    <source>
        <strain evidence="3">ATCC 42132</strain>
    </source>
</reference>
<organism evidence="2 3">
    <name type="scientific">Malassezia sympodialis (strain ATCC 42132)</name>
    <name type="common">Atopic eczema-associated yeast</name>
    <dbReference type="NCBI Taxonomy" id="1230383"/>
    <lineage>
        <taxon>Eukaryota</taxon>
        <taxon>Fungi</taxon>
        <taxon>Dikarya</taxon>
        <taxon>Basidiomycota</taxon>
        <taxon>Ustilaginomycotina</taxon>
        <taxon>Malasseziomycetes</taxon>
        <taxon>Malasseziales</taxon>
        <taxon>Malasseziaceae</taxon>
        <taxon>Malassezia</taxon>
    </lineage>
</organism>
<dbReference type="AlphaFoldDB" id="A0A1M8ABD0"/>
<feature type="region of interest" description="Disordered" evidence="1">
    <location>
        <begin position="1"/>
        <end position="27"/>
    </location>
</feature>
<feature type="compositionally biased region" description="Basic and acidic residues" evidence="1">
    <location>
        <begin position="12"/>
        <end position="22"/>
    </location>
</feature>
<feature type="region of interest" description="Disordered" evidence="1">
    <location>
        <begin position="165"/>
        <end position="190"/>
    </location>
</feature>
<sequence>MPLTKRAVSSHDVLRSDSEHQGLSRVSSAYDTIPSDIQNRLQSMSWRIRSNVSRGYLGHTKTYDAQDSGGTEFQSANSTLENVKSTYNQWGRTASVPNGALRGHGNMMPPPPPPNMMSRWSSDTETANTSFGSSVPSLSLKRGMGEDDSDAILAGAFADEDGSFGASWDAPMVPEENSPPSMDGPTLSGSRPMRPLPSRGPFRPALSLPVVSQPFTHNDARQAMDLAEEDGSEQFHHIDFSAYAANPDGF</sequence>
<dbReference type="Proteomes" id="UP000186303">
    <property type="component" value="Chromosome 7"/>
</dbReference>
<evidence type="ECO:0000313" key="3">
    <source>
        <dbReference type="Proteomes" id="UP000186303"/>
    </source>
</evidence>
<dbReference type="OMA" id="QWGRTAS"/>
<dbReference type="VEuPathDB" id="FungiDB:MSYG_3998"/>
<keyword evidence="3" id="KW-1185">Reference proteome</keyword>
<gene>
    <name evidence="2" type="ORF">MSYG_3998</name>
</gene>
<name>A0A1M8ABD0_MALS4</name>
<accession>A0A1M8ABD0</accession>
<evidence type="ECO:0000313" key="2">
    <source>
        <dbReference type="EMBL" id="SHO79647.1"/>
    </source>
</evidence>
<dbReference type="EMBL" id="LT671827">
    <property type="protein sequence ID" value="SHO79647.1"/>
    <property type="molecule type" value="Genomic_DNA"/>
</dbReference>
<protein>
    <submittedName>
        <fullName evidence="2">Uncharacterized protein</fullName>
    </submittedName>
</protein>